<dbReference type="Pfam" id="PF02949">
    <property type="entry name" value="7tm_6"/>
    <property type="match status" value="1"/>
</dbReference>
<dbReference type="PANTHER" id="PTHR21137">
    <property type="entry name" value="ODORANT RECEPTOR"/>
    <property type="match status" value="1"/>
</dbReference>
<evidence type="ECO:0000313" key="12">
    <source>
        <dbReference type="RefSeq" id="XP_014480072.1"/>
    </source>
</evidence>
<gene>
    <name evidence="12" type="primary">LOC106747235</name>
</gene>
<dbReference type="InterPro" id="IPR004117">
    <property type="entry name" value="7tm6_olfct_rcpt"/>
</dbReference>
<protein>
    <submittedName>
        <fullName evidence="12">Odorant receptor 2a-like</fullName>
    </submittedName>
</protein>
<evidence type="ECO:0000256" key="6">
    <source>
        <dbReference type="ARBA" id="ARBA00022989"/>
    </source>
</evidence>
<dbReference type="RefSeq" id="XP_014480072.1">
    <property type="nucleotide sequence ID" value="XM_014624586.1"/>
</dbReference>
<accession>A0A6P3XPD6</accession>
<sequence length="288" mass="32144">MMADDWIANSDMEMRETTNKAKTSDCINNGAVVFHAVNVIVYSFVNITIDTDVTDHTNEIIHIHKIPFDIRTQSIYRFVLIIELVHFVVCAVAICILNILPISFTLHVGGQIDILHCWLAELVVEGTGKKSGSVVSMIPKIIRKHQKIIRLSENIVSMYSLIALVHFISNVIIICLVGFLFITATGNSDTAGKIVRSLTYCVTNVEGFIFRCAGEYLMNKSKAIGHAAYDTAWCDMQPKHCRILLFIILRSQKQLTLTVGKLMDLSLQTFASIMNCAASYLTVLLAMQ</sequence>
<evidence type="ECO:0000256" key="2">
    <source>
        <dbReference type="ARBA" id="ARBA00022475"/>
    </source>
</evidence>
<dbReference type="GO" id="GO:0007165">
    <property type="term" value="P:signal transduction"/>
    <property type="evidence" value="ECO:0007669"/>
    <property type="project" value="UniProtKB-KW"/>
</dbReference>
<name>A0A6P3XPD6_DINQU</name>
<feature type="transmembrane region" description="Helical" evidence="10">
    <location>
        <begin position="75"/>
        <end position="100"/>
    </location>
</feature>
<dbReference type="GO" id="GO:0004984">
    <property type="term" value="F:olfactory receptor activity"/>
    <property type="evidence" value="ECO:0007669"/>
    <property type="project" value="InterPro"/>
</dbReference>
<dbReference type="GO" id="GO:0005549">
    <property type="term" value="F:odorant binding"/>
    <property type="evidence" value="ECO:0007669"/>
    <property type="project" value="InterPro"/>
</dbReference>
<reference evidence="12" key="1">
    <citation type="submission" date="2025-08" db="UniProtKB">
        <authorList>
            <consortium name="RefSeq"/>
        </authorList>
    </citation>
    <scope>IDENTIFICATION</scope>
</reference>
<evidence type="ECO:0000256" key="1">
    <source>
        <dbReference type="ARBA" id="ARBA00004651"/>
    </source>
</evidence>
<keyword evidence="2" id="KW-1003">Cell membrane</keyword>
<keyword evidence="4 10" id="KW-0812">Transmembrane</keyword>
<dbReference type="OrthoDB" id="6765072at2759"/>
<dbReference type="GeneID" id="106747235"/>
<keyword evidence="9" id="KW-0807">Transducer</keyword>
<evidence type="ECO:0000313" key="11">
    <source>
        <dbReference type="Proteomes" id="UP000515204"/>
    </source>
</evidence>
<dbReference type="PANTHER" id="PTHR21137:SF35">
    <property type="entry name" value="ODORANT RECEPTOR 19A-RELATED"/>
    <property type="match status" value="1"/>
</dbReference>
<keyword evidence="8" id="KW-0675">Receptor</keyword>
<keyword evidence="7 10" id="KW-0472">Membrane</keyword>
<keyword evidence="6 10" id="KW-1133">Transmembrane helix</keyword>
<feature type="transmembrane region" description="Helical" evidence="10">
    <location>
        <begin position="156"/>
        <end position="182"/>
    </location>
</feature>
<evidence type="ECO:0000256" key="3">
    <source>
        <dbReference type="ARBA" id="ARBA00022606"/>
    </source>
</evidence>
<proteinExistence type="predicted"/>
<dbReference type="GO" id="GO:0005886">
    <property type="term" value="C:plasma membrane"/>
    <property type="evidence" value="ECO:0007669"/>
    <property type="project" value="UniProtKB-SubCell"/>
</dbReference>
<keyword evidence="11" id="KW-1185">Reference proteome</keyword>
<evidence type="ECO:0000256" key="9">
    <source>
        <dbReference type="ARBA" id="ARBA00023224"/>
    </source>
</evidence>
<comment type="subcellular location">
    <subcellularLocation>
        <location evidence="1">Cell membrane</location>
        <topology evidence="1">Multi-pass membrane protein</topology>
    </subcellularLocation>
</comment>
<keyword evidence="5" id="KW-0552">Olfaction</keyword>
<evidence type="ECO:0000256" key="10">
    <source>
        <dbReference type="SAM" id="Phobius"/>
    </source>
</evidence>
<evidence type="ECO:0000256" key="8">
    <source>
        <dbReference type="ARBA" id="ARBA00023170"/>
    </source>
</evidence>
<evidence type="ECO:0000256" key="7">
    <source>
        <dbReference type="ARBA" id="ARBA00023136"/>
    </source>
</evidence>
<evidence type="ECO:0000256" key="5">
    <source>
        <dbReference type="ARBA" id="ARBA00022725"/>
    </source>
</evidence>
<dbReference type="AlphaFoldDB" id="A0A6P3XPD6"/>
<keyword evidence="3" id="KW-0716">Sensory transduction</keyword>
<dbReference type="KEGG" id="dqu:106747235"/>
<dbReference type="Proteomes" id="UP000515204">
    <property type="component" value="Unplaced"/>
</dbReference>
<organism evidence="11 12">
    <name type="scientific">Dinoponera quadriceps</name>
    <name type="common">South American ant</name>
    <dbReference type="NCBI Taxonomy" id="609295"/>
    <lineage>
        <taxon>Eukaryota</taxon>
        <taxon>Metazoa</taxon>
        <taxon>Ecdysozoa</taxon>
        <taxon>Arthropoda</taxon>
        <taxon>Hexapoda</taxon>
        <taxon>Insecta</taxon>
        <taxon>Pterygota</taxon>
        <taxon>Neoptera</taxon>
        <taxon>Endopterygota</taxon>
        <taxon>Hymenoptera</taxon>
        <taxon>Apocrita</taxon>
        <taxon>Aculeata</taxon>
        <taxon>Formicoidea</taxon>
        <taxon>Formicidae</taxon>
        <taxon>Ponerinae</taxon>
        <taxon>Ponerini</taxon>
        <taxon>Dinoponera</taxon>
    </lineage>
</organism>
<evidence type="ECO:0000256" key="4">
    <source>
        <dbReference type="ARBA" id="ARBA00022692"/>
    </source>
</evidence>